<dbReference type="EMBL" id="JALLPB020000668">
    <property type="protein sequence ID" value="KAL3807156.1"/>
    <property type="molecule type" value="Genomic_DNA"/>
</dbReference>
<feature type="transmembrane region" description="Helical" evidence="6">
    <location>
        <begin position="428"/>
        <end position="447"/>
    </location>
</feature>
<feature type="transmembrane region" description="Helical" evidence="6">
    <location>
        <begin position="374"/>
        <end position="393"/>
    </location>
</feature>
<organism evidence="7 8">
    <name type="scientific">Cyclostephanos tholiformis</name>
    <dbReference type="NCBI Taxonomy" id="382380"/>
    <lineage>
        <taxon>Eukaryota</taxon>
        <taxon>Sar</taxon>
        <taxon>Stramenopiles</taxon>
        <taxon>Ochrophyta</taxon>
        <taxon>Bacillariophyta</taxon>
        <taxon>Coscinodiscophyceae</taxon>
        <taxon>Thalassiosirophycidae</taxon>
        <taxon>Stephanodiscales</taxon>
        <taxon>Stephanodiscaceae</taxon>
        <taxon>Cyclostephanos</taxon>
    </lineage>
</organism>
<gene>
    <name evidence="7" type="ORF">ACHAXA_011357</name>
</gene>
<evidence type="ECO:0000256" key="6">
    <source>
        <dbReference type="SAM" id="Phobius"/>
    </source>
</evidence>
<dbReference type="SUPFAM" id="SSF103481">
    <property type="entry name" value="Multidrug resistance efflux transporter EmrE"/>
    <property type="match status" value="1"/>
</dbReference>
<evidence type="ECO:0000256" key="1">
    <source>
        <dbReference type="ARBA" id="ARBA00004141"/>
    </source>
</evidence>
<evidence type="ECO:0000313" key="8">
    <source>
        <dbReference type="Proteomes" id="UP001530377"/>
    </source>
</evidence>
<feature type="compositionally biased region" description="Polar residues" evidence="5">
    <location>
        <begin position="1"/>
        <end position="13"/>
    </location>
</feature>
<accession>A0ABD3R7E7</accession>
<keyword evidence="2 6" id="KW-0812">Transmembrane</keyword>
<feature type="transmembrane region" description="Helical" evidence="6">
    <location>
        <begin position="239"/>
        <end position="259"/>
    </location>
</feature>
<keyword evidence="3 6" id="KW-1133">Transmembrane helix</keyword>
<feature type="transmembrane region" description="Helical" evidence="6">
    <location>
        <begin position="305"/>
        <end position="325"/>
    </location>
</feature>
<protein>
    <recommendedName>
        <fullName evidence="9">EamA domain-containing protein</fullName>
    </recommendedName>
</protein>
<feature type="region of interest" description="Disordered" evidence="5">
    <location>
        <begin position="1"/>
        <end position="34"/>
    </location>
</feature>
<feature type="transmembrane region" description="Helical" evidence="6">
    <location>
        <begin position="139"/>
        <end position="158"/>
    </location>
</feature>
<feature type="transmembrane region" description="Helical" evidence="6">
    <location>
        <begin position="337"/>
        <end position="359"/>
    </location>
</feature>
<feature type="transmembrane region" description="Helical" evidence="6">
    <location>
        <begin position="405"/>
        <end position="422"/>
    </location>
</feature>
<evidence type="ECO:0000313" key="7">
    <source>
        <dbReference type="EMBL" id="KAL3807156.1"/>
    </source>
</evidence>
<evidence type="ECO:0008006" key="9">
    <source>
        <dbReference type="Google" id="ProtNLM"/>
    </source>
</evidence>
<evidence type="ECO:0000256" key="4">
    <source>
        <dbReference type="ARBA" id="ARBA00023136"/>
    </source>
</evidence>
<comment type="caution">
    <text evidence="7">The sequence shown here is derived from an EMBL/GenBank/DDBJ whole genome shotgun (WGS) entry which is preliminary data.</text>
</comment>
<keyword evidence="8" id="KW-1185">Reference proteome</keyword>
<proteinExistence type="predicted"/>
<feature type="transmembrane region" description="Helical" evidence="6">
    <location>
        <begin position="170"/>
        <end position="195"/>
    </location>
</feature>
<dbReference type="PANTHER" id="PTHR32322">
    <property type="entry name" value="INNER MEMBRANE TRANSPORTER"/>
    <property type="match status" value="1"/>
</dbReference>
<dbReference type="PANTHER" id="PTHR32322:SF2">
    <property type="entry name" value="EAMA DOMAIN-CONTAINING PROTEIN"/>
    <property type="match status" value="1"/>
</dbReference>
<reference evidence="7 8" key="1">
    <citation type="submission" date="2024-10" db="EMBL/GenBank/DDBJ databases">
        <title>Updated reference genomes for cyclostephanoid diatoms.</title>
        <authorList>
            <person name="Roberts W.R."/>
            <person name="Alverson A.J."/>
        </authorList>
    </citation>
    <scope>NUCLEOTIDE SEQUENCE [LARGE SCALE GENOMIC DNA]</scope>
    <source>
        <strain evidence="7 8">AJA228-03</strain>
    </source>
</reference>
<evidence type="ECO:0000256" key="3">
    <source>
        <dbReference type="ARBA" id="ARBA00022989"/>
    </source>
</evidence>
<dbReference type="InterPro" id="IPR050638">
    <property type="entry name" value="AA-Vitamin_Transporters"/>
</dbReference>
<dbReference type="InterPro" id="IPR037185">
    <property type="entry name" value="EmrE-like"/>
</dbReference>
<comment type="subcellular location">
    <subcellularLocation>
        <location evidence="1">Membrane</location>
        <topology evidence="1">Multi-pass membrane protein</topology>
    </subcellularLocation>
</comment>
<sequence length="457" mass="47310">MSASPKPILSNSPRFIPRNHLSASTTRSDDSYHSLHSHDLRSSVRMFAAQIETSETDSVRSIGGRLGGSVRCLRSLGIKHDSRASLPSLPSTFSFPIPRVTVVDLPTELTKLAPQSPGGLTLHSKDSDHLGHDDGSPPLAMWIFPALSCAAAYAFYNIFIKKGSASIHPILGGVVLQFVAALLGTLLLASLVFSADKSFELHYDRNGLMWSVAAGLAVGLAEMLSFCVSGLGVPASQSIPIIIGGSVMFGAVLGLIVLGERLMLHGWMGIALLVIGVVCVALDPGEMVEEGVGGSSGEAINGKPPAYWVIIALICASAYAFYNIFIKKGSASMNPILGGVVLQFVAAIFGTILLGAIIMDDGGTSGLACDRAGIFWSCCAGLAVGTAEMLSFCVSGMGVNATQSIPIIIGGSVLLGAILGLFMLGETLMLPGCLGIAMLTTGIGIVATDPGEKIAGH</sequence>
<name>A0ABD3R7E7_9STRA</name>
<evidence type="ECO:0000256" key="5">
    <source>
        <dbReference type="SAM" id="MobiDB-lite"/>
    </source>
</evidence>
<dbReference type="AlphaFoldDB" id="A0ABD3R7E7"/>
<feature type="transmembrane region" description="Helical" evidence="6">
    <location>
        <begin position="207"/>
        <end position="233"/>
    </location>
</feature>
<dbReference type="Proteomes" id="UP001530377">
    <property type="component" value="Unassembled WGS sequence"/>
</dbReference>
<evidence type="ECO:0000256" key="2">
    <source>
        <dbReference type="ARBA" id="ARBA00022692"/>
    </source>
</evidence>
<keyword evidence="4 6" id="KW-0472">Membrane</keyword>
<dbReference type="GO" id="GO:0016020">
    <property type="term" value="C:membrane"/>
    <property type="evidence" value="ECO:0007669"/>
    <property type="project" value="UniProtKB-SubCell"/>
</dbReference>